<accession>A0A1L3GDK8</accession>
<evidence type="ECO:0000313" key="2">
    <source>
        <dbReference type="EMBL" id="APG24044.1"/>
    </source>
</evidence>
<protein>
    <submittedName>
        <fullName evidence="2">Uncharacterized protein</fullName>
    </submittedName>
</protein>
<feature type="coiled-coil region" evidence="1">
    <location>
        <begin position="83"/>
        <end position="124"/>
    </location>
</feature>
<dbReference type="AlphaFoldDB" id="A0A1L3GDK8"/>
<organism evidence="2 3">
    <name type="scientific">Syntrophotalea acetylenica</name>
    <name type="common">Pelobacter acetylenicus</name>
    <dbReference type="NCBI Taxonomy" id="29542"/>
    <lineage>
        <taxon>Bacteria</taxon>
        <taxon>Pseudomonadati</taxon>
        <taxon>Thermodesulfobacteriota</taxon>
        <taxon>Desulfuromonadia</taxon>
        <taxon>Desulfuromonadales</taxon>
        <taxon>Syntrophotaleaceae</taxon>
        <taxon>Syntrophotalea</taxon>
    </lineage>
</organism>
<reference evidence="2 3" key="1">
    <citation type="journal article" date="2017" name="Genome Announc.">
        <title>Complete Genome Sequences of Two Acetylene-Fermenting Pelobacter acetylenicus Strains.</title>
        <authorList>
            <person name="Sutton J.M."/>
            <person name="Baesman S.M."/>
            <person name="Fierst J.L."/>
            <person name="Poret-Peterson A.T."/>
            <person name="Oremland R.S."/>
            <person name="Dunlap D.S."/>
            <person name="Akob D.M."/>
        </authorList>
    </citation>
    <scope>NUCLEOTIDE SEQUENCE [LARGE SCALE GENOMIC DNA]</scope>
    <source>
        <strain evidence="2 3">DSM 3247</strain>
    </source>
</reference>
<evidence type="ECO:0000256" key="1">
    <source>
        <dbReference type="SAM" id="Coils"/>
    </source>
</evidence>
<proteinExistence type="predicted"/>
<dbReference type="Proteomes" id="UP000182264">
    <property type="component" value="Chromosome"/>
</dbReference>
<name>A0A1L3GDK8_SYNAC</name>
<keyword evidence="1" id="KW-0175">Coiled coil</keyword>
<gene>
    <name evidence="2" type="ORF">A7E75_02645</name>
</gene>
<keyword evidence="3" id="KW-1185">Reference proteome</keyword>
<dbReference type="STRING" id="29542.A6070_11270"/>
<dbReference type="EMBL" id="CP015518">
    <property type="protein sequence ID" value="APG24044.1"/>
    <property type="molecule type" value="Genomic_DNA"/>
</dbReference>
<sequence length="313" mass="34386">MKRGDAGNIGIASFFIERPKSPLDAGILKFQLPGFVHRANLLKYAVIWLPFVMEVCMRQLSSLTAGLLFAALLSGCSGSGDALLRLQEENRLLQQQLVLAQQNIADLTGEKASLDEKVADLTRVSGTLQREKRARVEEAEQLRKSMRGFVQAQMDALREFSIRQDFFDYIGAELVNRQHSGEENLTLVDHGNRIPGSGTLLAVRGYFIVPCRLRVLVLRPAQNVWEVVKVSELQEVAKPGMAQVELDVPMAVQAGDILGFAFAGPVGVPYDEKTGATVLFSDPLKAGSRLHIPEIKGTPRRRAYSIGGVGLFD</sequence>
<evidence type="ECO:0000313" key="3">
    <source>
        <dbReference type="Proteomes" id="UP000182264"/>
    </source>
</evidence>